<organism evidence="4 5">
    <name type="scientific">Nephila pilipes</name>
    <name type="common">Giant wood spider</name>
    <name type="synonym">Nephila maculata</name>
    <dbReference type="NCBI Taxonomy" id="299642"/>
    <lineage>
        <taxon>Eukaryota</taxon>
        <taxon>Metazoa</taxon>
        <taxon>Ecdysozoa</taxon>
        <taxon>Arthropoda</taxon>
        <taxon>Chelicerata</taxon>
        <taxon>Arachnida</taxon>
        <taxon>Araneae</taxon>
        <taxon>Araneomorphae</taxon>
        <taxon>Entelegynae</taxon>
        <taxon>Araneoidea</taxon>
        <taxon>Nephilidae</taxon>
        <taxon>Nephila</taxon>
    </lineage>
</organism>
<feature type="compositionally biased region" description="Basic and acidic residues" evidence="1">
    <location>
        <begin position="510"/>
        <end position="522"/>
    </location>
</feature>
<feature type="signal peptide" evidence="3">
    <location>
        <begin position="1"/>
        <end position="16"/>
    </location>
</feature>
<feature type="region of interest" description="Disordered" evidence="1">
    <location>
        <begin position="662"/>
        <end position="685"/>
    </location>
</feature>
<reference evidence="4" key="1">
    <citation type="submission" date="2020-08" db="EMBL/GenBank/DDBJ databases">
        <title>Multicomponent nature underlies the extraordinary mechanical properties of spider dragline silk.</title>
        <authorList>
            <person name="Kono N."/>
            <person name="Nakamura H."/>
            <person name="Mori M."/>
            <person name="Yoshida Y."/>
            <person name="Ohtoshi R."/>
            <person name="Malay A.D."/>
            <person name="Moran D.A.P."/>
            <person name="Tomita M."/>
            <person name="Numata K."/>
            <person name="Arakawa K."/>
        </authorList>
    </citation>
    <scope>NUCLEOTIDE SEQUENCE</scope>
</reference>
<comment type="caution">
    <text evidence="4">The sequence shown here is derived from an EMBL/GenBank/DDBJ whole genome shotgun (WGS) entry which is preliminary data.</text>
</comment>
<dbReference type="OrthoDB" id="6431101at2759"/>
<dbReference type="Proteomes" id="UP000887013">
    <property type="component" value="Unassembled WGS sequence"/>
</dbReference>
<keyword evidence="2" id="KW-0472">Membrane</keyword>
<sequence>MITVVALFHVFQISFTFDETLWKIKPPVPQNFIVIREISEDISEVQERSAKDFFNSENKMMEDNGNLSFQNAKQNIFKRTSDLKSEPIFSLKSGNELTNLGSAFYVRRGNRDRKHILPRYQHNGTLNQSVKSPILIQSQSPILVHTTYPKYSQIARNSSRELQPKSANQFHGISLENKFSFNNFQKVTNLYPYILKRNSTKMILTPKSNRTEQHFYTNTTSPTYKHASYDFHEQNVTREPRKQIPNFKTSTGNILTPKGSISIERLHFSHFPRKSFGNTSLNLQEKSTKAAFLKISIGTKSPNSSNKFKNHPIVFNNSMKHFNEQKSNHYNGIHQIQLANESQINSSNLSFLDGLSSSSNKRNGQGDSIQVLLVADFSPNTEPSKQRKESMIADLKDKFLDRSESLRKIGLVIMGLAGITLFAMVITCISLMVSKRKGNRRNTKILDIKAKSLKEVNDTVGLIVLVVRHLLGNRRTIKKDRNLSKKSRRIYQSLDRHGTNRDLVQIKNNSQDKTEFQEEKSKNCYSQTPPSFNETKIKDSDIYRKETQYSQRQKEEIRIQSSASKNSVCKTKNVDVSVQKITRITRKRKKKPKIIDSNNHIKDNDKHSKSNPDLRLDQVNKSSSKISMVDMPVTLTSISEADHGAFDIPELNNEDLSFLPSLPSLPTISDSSSFSDSDIRLSDES</sequence>
<keyword evidence="3" id="KW-0732">Signal</keyword>
<evidence type="ECO:0000256" key="3">
    <source>
        <dbReference type="SAM" id="SignalP"/>
    </source>
</evidence>
<keyword evidence="5" id="KW-1185">Reference proteome</keyword>
<keyword evidence="2" id="KW-1133">Transmembrane helix</keyword>
<keyword evidence="2" id="KW-0812">Transmembrane</keyword>
<proteinExistence type="predicted"/>
<dbReference type="EMBL" id="BMAW01111821">
    <property type="protein sequence ID" value="GFT49882.1"/>
    <property type="molecule type" value="Genomic_DNA"/>
</dbReference>
<dbReference type="AlphaFoldDB" id="A0A8X6TS46"/>
<feature type="transmembrane region" description="Helical" evidence="2">
    <location>
        <begin position="409"/>
        <end position="433"/>
    </location>
</feature>
<feature type="compositionally biased region" description="Low complexity" evidence="1">
    <location>
        <begin position="662"/>
        <end position="676"/>
    </location>
</feature>
<feature type="compositionally biased region" description="Basic and acidic residues" evidence="1">
    <location>
        <begin position="599"/>
        <end position="618"/>
    </location>
</feature>
<evidence type="ECO:0000256" key="1">
    <source>
        <dbReference type="SAM" id="MobiDB-lite"/>
    </source>
</evidence>
<gene>
    <name evidence="4" type="primary">AVEN_99524_1</name>
    <name evidence="4" type="ORF">NPIL_584901</name>
</gene>
<evidence type="ECO:0000313" key="4">
    <source>
        <dbReference type="EMBL" id="GFT49882.1"/>
    </source>
</evidence>
<feature type="region of interest" description="Disordered" evidence="1">
    <location>
        <begin position="585"/>
        <end position="625"/>
    </location>
</feature>
<feature type="region of interest" description="Disordered" evidence="1">
    <location>
        <begin position="509"/>
        <end position="533"/>
    </location>
</feature>
<name>A0A8X6TS46_NEPPI</name>
<evidence type="ECO:0000313" key="5">
    <source>
        <dbReference type="Proteomes" id="UP000887013"/>
    </source>
</evidence>
<protein>
    <submittedName>
        <fullName evidence="4">Uncharacterized protein</fullName>
    </submittedName>
</protein>
<evidence type="ECO:0000256" key="2">
    <source>
        <dbReference type="SAM" id="Phobius"/>
    </source>
</evidence>
<feature type="compositionally biased region" description="Polar residues" evidence="1">
    <location>
        <begin position="523"/>
        <end position="533"/>
    </location>
</feature>
<feature type="chain" id="PRO_5036483557" evidence="3">
    <location>
        <begin position="17"/>
        <end position="685"/>
    </location>
</feature>
<accession>A0A8X6TS46</accession>